<evidence type="ECO:0000313" key="7">
    <source>
        <dbReference type="Proteomes" id="UP001556636"/>
    </source>
</evidence>
<dbReference type="Pfam" id="PF01451">
    <property type="entry name" value="LMWPc"/>
    <property type="match status" value="1"/>
</dbReference>
<dbReference type="InterPro" id="IPR017867">
    <property type="entry name" value="Tyr_phospatase_low_mol_wt"/>
</dbReference>
<dbReference type="InterPro" id="IPR050438">
    <property type="entry name" value="LMW_PTPase"/>
</dbReference>
<protein>
    <recommendedName>
        <fullName evidence="2">protein-tyrosine-phosphatase</fullName>
        <ecNumber evidence="2">3.1.3.48</ecNumber>
    </recommendedName>
</protein>
<dbReference type="Gene3D" id="3.40.50.2300">
    <property type="match status" value="1"/>
</dbReference>
<dbReference type="PANTHER" id="PTHR11717">
    <property type="entry name" value="LOW MOLECULAR WEIGHT PROTEIN TYROSINE PHOSPHATASE"/>
    <property type="match status" value="1"/>
</dbReference>
<dbReference type="GO" id="GO:0004725">
    <property type="term" value="F:protein tyrosine phosphatase activity"/>
    <property type="evidence" value="ECO:0007669"/>
    <property type="project" value="UniProtKB-EC"/>
</dbReference>
<evidence type="ECO:0000256" key="2">
    <source>
        <dbReference type="ARBA" id="ARBA00013064"/>
    </source>
</evidence>
<evidence type="ECO:0000256" key="3">
    <source>
        <dbReference type="ARBA" id="ARBA00022801"/>
    </source>
</evidence>
<reference evidence="6 7" key="1">
    <citation type="submission" date="2024-02" db="EMBL/GenBank/DDBJ databases">
        <title>New especies of Spiribacter isolated from saline water.</title>
        <authorList>
            <person name="Leon M.J."/>
            <person name="De La Haba R."/>
            <person name="Sanchez-Porro C."/>
            <person name="Ventosa A."/>
        </authorList>
    </citation>
    <scope>NUCLEOTIDE SEQUENCE [LARGE SCALE GENOMIC DNA]</scope>
    <source>
        <strain evidence="7">ag22IC6-196</strain>
    </source>
</reference>
<dbReference type="InterPro" id="IPR036196">
    <property type="entry name" value="Ptyr_pPase_sf"/>
</dbReference>
<gene>
    <name evidence="6" type="ORF">V6X51_04115</name>
</gene>
<dbReference type="PRINTS" id="PR00719">
    <property type="entry name" value="LMWPTPASE"/>
</dbReference>
<comment type="similarity">
    <text evidence="1">Belongs to the low molecular weight phosphotyrosine protein phosphatase family.</text>
</comment>
<dbReference type="InterPro" id="IPR023485">
    <property type="entry name" value="Ptyr_pPase"/>
</dbReference>
<evidence type="ECO:0000313" key="6">
    <source>
        <dbReference type="EMBL" id="MEX0372619.1"/>
    </source>
</evidence>
<sequence>MTRLLFVCMGNICRSPIAEGIVRERLRTRGLAAQISTDSAGTHDYHVGRAPDRRAQRLMAGEGIDISDLRARQVDGFDFEFFDHILAMDEGNYAWLRAEAPSAHRDKIQPMLSHAAAPGVDWVPDPYYGGDSGFRRVHSLIDDAANGLIDAIAARPADD</sequence>
<dbReference type="SMART" id="SM00226">
    <property type="entry name" value="LMWPc"/>
    <property type="match status" value="1"/>
</dbReference>
<dbReference type="Proteomes" id="UP001556636">
    <property type="component" value="Unassembled WGS sequence"/>
</dbReference>
<evidence type="ECO:0000256" key="4">
    <source>
        <dbReference type="ARBA" id="ARBA00022912"/>
    </source>
</evidence>
<keyword evidence="4" id="KW-0904">Protein phosphatase</keyword>
<comment type="caution">
    <text evidence="6">The sequence shown here is derived from an EMBL/GenBank/DDBJ whole genome shotgun (WGS) entry which is preliminary data.</text>
</comment>
<name>A0ABV3RWW4_9GAMM</name>
<dbReference type="RefSeq" id="WP_367951222.1">
    <property type="nucleotide sequence ID" value="NZ_JBAKFG010000001.1"/>
</dbReference>
<dbReference type="PANTHER" id="PTHR11717:SF7">
    <property type="entry name" value="LOW MOLECULAR WEIGHT PHOSPHOTYROSINE PROTEIN PHOSPHATASE"/>
    <property type="match status" value="1"/>
</dbReference>
<evidence type="ECO:0000256" key="1">
    <source>
        <dbReference type="ARBA" id="ARBA00011063"/>
    </source>
</evidence>
<keyword evidence="3 6" id="KW-0378">Hydrolase</keyword>
<proteinExistence type="inferred from homology"/>
<feature type="domain" description="Phosphotyrosine protein phosphatase I" evidence="5">
    <location>
        <begin position="2"/>
        <end position="151"/>
    </location>
</feature>
<evidence type="ECO:0000259" key="5">
    <source>
        <dbReference type="SMART" id="SM00226"/>
    </source>
</evidence>
<keyword evidence="7" id="KW-1185">Reference proteome</keyword>
<dbReference type="SUPFAM" id="SSF52788">
    <property type="entry name" value="Phosphotyrosine protein phosphatases I"/>
    <property type="match status" value="1"/>
</dbReference>
<organism evidence="6 7">
    <name type="scientific">Spiribacter roseus</name>
    <dbReference type="NCBI Taxonomy" id="1855875"/>
    <lineage>
        <taxon>Bacteria</taxon>
        <taxon>Pseudomonadati</taxon>
        <taxon>Pseudomonadota</taxon>
        <taxon>Gammaproteobacteria</taxon>
        <taxon>Chromatiales</taxon>
        <taxon>Ectothiorhodospiraceae</taxon>
        <taxon>Spiribacter</taxon>
    </lineage>
</organism>
<dbReference type="CDD" id="cd16343">
    <property type="entry name" value="LMWPTP"/>
    <property type="match status" value="1"/>
</dbReference>
<accession>A0ABV3RWW4</accession>
<dbReference type="EC" id="3.1.3.48" evidence="2"/>
<dbReference type="EMBL" id="JBAKFG010000001">
    <property type="protein sequence ID" value="MEX0372619.1"/>
    <property type="molecule type" value="Genomic_DNA"/>
</dbReference>